<feature type="compositionally biased region" description="Basic and acidic residues" evidence="1">
    <location>
        <begin position="497"/>
        <end position="524"/>
    </location>
</feature>
<evidence type="ECO:0000313" key="3">
    <source>
        <dbReference type="Proteomes" id="UP000019375"/>
    </source>
</evidence>
<dbReference type="Proteomes" id="UP000019375">
    <property type="component" value="Unassembled WGS sequence"/>
</dbReference>
<dbReference type="AlphaFoldDB" id="A0A8J2T3U2"/>
<feature type="region of interest" description="Disordered" evidence="1">
    <location>
        <begin position="404"/>
        <end position="620"/>
    </location>
</feature>
<evidence type="ECO:0000313" key="2">
    <source>
        <dbReference type="EMBL" id="CDF87248.1"/>
    </source>
</evidence>
<protein>
    <submittedName>
        <fullName evidence="2">BN860_02124g1_1</fullName>
    </submittedName>
</protein>
<organism evidence="2 3">
    <name type="scientific">Zygosaccharomyces bailii (strain CLIB 213 / ATCC 58445 / CBS 680 / BCRC 21525 / NBRC 1098 / NCYC 1416 / NRRL Y-2227)</name>
    <dbReference type="NCBI Taxonomy" id="1333698"/>
    <lineage>
        <taxon>Eukaryota</taxon>
        <taxon>Fungi</taxon>
        <taxon>Dikarya</taxon>
        <taxon>Ascomycota</taxon>
        <taxon>Saccharomycotina</taxon>
        <taxon>Saccharomycetes</taxon>
        <taxon>Saccharomycetales</taxon>
        <taxon>Saccharomycetaceae</taxon>
        <taxon>Zygosaccharomyces</taxon>
    </lineage>
</organism>
<feature type="compositionally biased region" description="Polar residues" evidence="1">
    <location>
        <begin position="420"/>
        <end position="434"/>
    </location>
</feature>
<name>A0A8J2T3U2_ZYGB2</name>
<feature type="region of interest" description="Disordered" evidence="1">
    <location>
        <begin position="1"/>
        <end position="28"/>
    </location>
</feature>
<evidence type="ECO:0000256" key="1">
    <source>
        <dbReference type="SAM" id="MobiDB-lite"/>
    </source>
</evidence>
<gene>
    <name evidence="2" type="ORF">BN860_02124g</name>
</gene>
<keyword evidence="3" id="KW-1185">Reference proteome</keyword>
<dbReference type="EMBL" id="HG316454">
    <property type="protein sequence ID" value="CDF87248.1"/>
    <property type="molecule type" value="Genomic_DNA"/>
</dbReference>
<accession>A0A8J2T3U2</accession>
<reference evidence="3" key="1">
    <citation type="journal article" date="2013" name="Genome Announc.">
        <title>Genome sequence of the food spoilage yeast Zygosaccharomyces bailii CLIB 213(T).</title>
        <authorList>
            <person name="Galeote V."/>
            <person name="Bigey F."/>
            <person name="Devillers H."/>
            <person name="Neuveglise C."/>
            <person name="Dequin S."/>
        </authorList>
    </citation>
    <scope>NUCLEOTIDE SEQUENCE [LARGE SCALE GENOMIC DNA]</scope>
    <source>
        <strain evidence="3">CLIB 213 / ATCC 58445 / CBS 680 / CCRC 21525 / NBRC 1098 / NCYC 1416 / NRRL Y-2227</strain>
    </source>
</reference>
<sequence length="620" mass="71590">MAKKKRLASEQLHLEGQSGDNGVRKQRKSSRGVLIDNFILSAMDQKYTSCLEPGMDSELLEKGAIDSFEFQGTVVGQLTQPIYELIKNDALTLETLENNRKWKKESAEVEYSYLTRRYYSEDKKVVRDRRRSNKVVCEPACMFHLIMCCHVLNHHMTGYSVHRNLAQTYANVTRDFIVTAVRYCTKCKPNQEIRPFKRVRHKNVFWGLLPLERVHIEIFKPFEGLKIENKFSAVLYCRDYYSRYVWMLPLKNRKRKHLISALSAFLLNLARVPMYLETTTIDRDDLFDICGQIAERYKLRIGLGVKNSQRFHKTGIRDMQQLLHNHKEECLQSWNMCLLHGPFYINQRANISSDGIPVDLQYSNIPDCGKKFKRKREELINELPPSNVVELCEGVLFLENENSDDKLAEDSDDSTDQVTEDQSQSREYQNSQVQDEQEELLLKKKEEERRMRPGRKQNGRPTNGQVSNDTGFSSSHLMEKNDTSTFEESNRPSYLPNDEHKENKHSENQRDNRDELADENDKAKQVKNRGRKRSIVAEDFIDGSDELISYASEAKSAKPDDKTPTQGRQSAVSNGSSKSSDPSTPHRESGSSGSLPQKKKRKLLSKKLQRISPAEASMEL</sequence>
<feature type="compositionally biased region" description="Basic and acidic residues" evidence="1">
    <location>
        <begin position="440"/>
        <end position="451"/>
    </location>
</feature>
<feature type="compositionally biased region" description="Basic residues" evidence="1">
    <location>
        <begin position="525"/>
        <end position="534"/>
    </location>
</feature>
<feature type="compositionally biased region" description="Polar residues" evidence="1">
    <location>
        <begin position="564"/>
        <end position="583"/>
    </location>
</feature>
<proteinExistence type="predicted"/>
<feature type="compositionally biased region" description="Acidic residues" evidence="1">
    <location>
        <begin position="410"/>
        <end position="419"/>
    </location>
</feature>
<feature type="compositionally biased region" description="Basic residues" evidence="1">
    <location>
        <begin position="597"/>
        <end position="609"/>
    </location>
</feature>
<feature type="compositionally biased region" description="Polar residues" evidence="1">
    <location>
        <begin position="459"/>
        <end position="476"/>
    </location>
</feature>
<dbReference type="OrthoDB" id="3863715at2759"/>